<dbReference type="Pfam" id="PF19777">
    <property type="entry name" value="DUF6263"/>
    <property type="match status" value="1"/>
</dbReference>
<organism evidence="1 2">
    <name type="scientific">Pinibacter aurantiacus</name>
    <dbReference type="NCBI Taxonomy" id="2851599"/>
    <lineage>
        <taxon>Bacteria</taxon>
        <taxon>Pseudomonadati</taxon>
        <taxon>Bacteroidota</taxon>
        <taxon>Chitinophagia</taxon>
        <taxon>Chitinophagales</taxon>
        <taxon>Chitinophagaceae</taxon>
        <taxon>Pinibacter</taxon>
    </lineage>
</organism>
<protein>
    <recommendedName>
        <fullName evidence="3">Lipoprotein</fullName>
    </recommendedName>
</protein>
<name>A0A9E2S9Q7_9BACT</name>
<dbReference type="PROSITE" id="PS51257">
    <property type="entry name" value="PROKAR_LIPOPROTEIN"/>
    <property type="match status" value="1"/>
</dbReference>
<dbReference type="InterPro" id="IPR046230">
    <property type="entry name" value="DUF6263"/>
</dbReference>
<sequence length="321" mass="36166">MNLIKSLLAVIIGAVVFVLLSGCKISTGRSEHYESYDPSKSYKLTLTPESGSKYYFLINNETRIKTEYEDKKTDNINRTTNGVYYKIDKDSVGDYLFHITYDSVHIYTKNKDNETDLDMSNSSSTMDPVEKMLGILKNANVTATISPKGEIKQIHGYDEMTGKIMESFTNTDRNTKELAMQRWRQLIDKGLIKKNMEQLFSVFPDSSIKIGDQWKLASHSGSDIGMNLKSIYTLKAMNSQFTLIQSEGKMDSDTSTLDVMGFPVLAKLKGSQQSEYQLDTKTGMLISSEVKAHFEGTLEVMGKEIPIDIYSAVTMEGKKMK</sequence>
<dbReference type="EMBL" id="JAHSPG010000014">
    <property type="protein sequence ID" value="MBV4359031.1"/>
    <property type="molecule type" value="Genomic_DNA"/>
</dbReference>
<evidence type="ECO:0000313" key="1">
    <source>
        <dbReference type="EMBL" id="MBV4359031.1"/>
    </source>
</evidence>
<dbReference type="RefSeq" id="WP_217792866.1">
    <property type="nucleotide sequence ID" value="NZ_JAHSPG010000014.1"/>
</dbReference>
<dbReference type="Proteomes" id="UP000812270">
    <property type="component" value="Unassembled WGS sequence"/>
</dbReference>
<dbReference type="AlphaFoldDB" id="A0A9E2S9Q7"/>
<evidence type="ECO:0000313" key="2">
    <source>
        <dbReference type="Proteomes" id="UP000812270"/>
    </source>
</evidence>
<gene>
    <name evidence="1" type="ORF">KTO63_17820</name>
</gene>
<proteinExistence type="predicted"/>
<accession>A0A9E2S9Q7</accession>
<reference evidence="1" key="1">
    <citation type="submission" date="2021-06" db="EMBL/GenBank/DDBJ databases">
        <authorList>
            <person name="Huq M.A."/>
        </authorList>
    </citation>
    <scope>NUCLEOTIDE SEQUENCE</scope>
    <source>
        <strain evidence="1">MAH-26</strain>
    </source>
</reference>
<keyword evidence="2" id="KW-1185">Reference proteome</keyword>
<evidence type="ECO:0008006" key="3">
    <source>
        <dbReference type="Google" id="ProtNLM"/>
    </source>
</evidence>
<comment type="caution">
    <text evidence="1">The sequence shown here is derived from an EMBL/GenBank/DDBJ whole genome shotgun (WGS) entry which is preliminary data.</text>
</comment>